<accession>A0A5J5ALA4</accession>
<evidence type="ECO:0000313" key="11">
    <source>
        <dbReference type="Proteomes" id="UP000325577"/>
    </source>
</evidence>
<dbReference type="CDD" id="cd11452">
    <property type="entry name" value="bHLH_AtNAI1_like"/>
    <property type="match status" value="1"/>
</dbReference>
<dbReference type="SUPFAM" id="SSF47459">
    <property type="entry name" value="HLH, helix-loop-helix DNA-binding domain"/>
    <property type="match status" value="1"/>
</dbReference>
<keyword evidence="5" id="KW-0804">Transcription</keyword>
<evidence type="ECO:0000313" key="10">
    <source>
        <dbReference type="EMBL" id="KAA8531500.1"/>
    </source>
</evidence>
<feature type="domain" description="BHLH" evidence="9">
    <location>
        <begin position="164"/>
        <end position="213"/>
    </location>
</feature>
<dbReference type="FunFam" id="4.10.280.10:FF:000095">
    <property type="entry name" value="Basic helix-loop-helix family protein"/>
    <property type="match status" value="1"/>
</dbReference>
<dbReference type="Gene3D" id="4.10.280.10">
    <property type="entry name" value="Helix-loop-helix DNA-binding domain"/>
    <property type="match status" value="1"/>
</dbReference>
<feature type="region of interest" description="Disordered" evidence="8">
    <location>
        <begin position="1"/>
        <end position="31"/>
    </location>
</feature>
<dbReference type="PANTHER" id="PTHR45959">
    <property type="entry name" value="BHLH TRANSCRIPTION FACTOR"/>
    <property type="match status" value="1"/>
</dbReference>
<evidence type="ECO:0000256" key="6">
    <source>
        <dbReference type="ARBA" id="ARBA00023242"/>
    </source>
</evidence>
<dbReference type="Proteomes" id="UP000325577">
    <property type="component" value="Linkage Group LG2"/>
</dbReference>
<comment type="subcellular location">
    <subcellularLocation>
        <location evidence="1">Nucleus</location>
    </subcellularLocation>
</comment>
<evidence type="ECO:0000256" key="5">
    <source>
        <dbReference type="ARBA" id="ARBA00023163"/>
    </source>
</evidence>
<sequence>MNSPQYKSFDDFTTQQLETAPGGQNLQGSLSSESYTSYPTFNPKTTINTTFSGSFIETCQTNSERPTKQLKTNSWNSSTTKHVTAKTSSSTQLLSFANFGPSPTNPQPSGRYQDCTMKPKDEAVSPRDMRFPSLNSKDSYHNTNSALKTGQGTMRARTMMRTPSNAQDHIMAERKRREKLSQRFIALSAIVPGLKKMDKASVLGDATKYLKQLQERVKLLEEQTKKKSEESVVFVKKCQLYADNNSSSSCDENFNGRSNEALPEIEARVSEKNVLIRIHCEQHKGFLLKILSEIEKIHLRVVNTSALPFGKYAMDITIVAQDQSVIEVVKN</sequence>
<evidence type="ECO:0000259" key="9">
    <source>
        <dbReference type="PROSITE" id="PS50888"/>
    </source>
</evidence>
<reference evidence="10 11" key="1">
    <citation type="submission" date="2019-09" db="EMBL/GenBank/DDBJ databases">
        <title>A chromosome-level genome assembly of the Chinese tupelo Nyssa sinensis.</title>
        <authorList>
            <person name="Yang X."/>
            <person name="Kang M."/>
            <person name="Yang Y."/>
            <person name="Xiong H."/>
            <person name="Wang M."/>
            <person name="Zhang Z."/>
            <person name="Wang Z."/>
            <person name="Wu H."/>
            <person name="Ma T."/>
            <person name="Liu J."/>
            <person name="Xi Z."/>
        </authorList>
    </citation>
    <scope>NUCLEOTIDE SEQUENCE [LARGE SCALE GENOMIC DNA]</scope>
    <source>
        <strain evidence="10">J267</strain>
        <tissue evidence="10">Leaf</tissue>
    </source>
</reference>
<dbReference type="GO" id="GO:0003677">
    <property type="term" value="F:DNA binding"/>
    <property type="evidence" value="ECO:0007669"/>
    <property type="project" value="UniProtKB-KW"/>
</dbReference>
<dbReference type="GO" id="GO:0046983">
    <property type="term" value="F:protein dimerization activity"/>
    <property type="evidence" value="ECO:0007669"/>
    <property type="project" value="InterPro"/>
</dbReference>
<feature type="coiled-coil region" evidence="7">
    <location>
        <begin position="203"/>
        <end position="230"/>
    </location>
</feature>
<name>A0A5J5ALA4_9ASTE</name>
<feature type="compositionally biased region" description="Basic and acidic residues" evidence="8">
    <location>
        <begin position="121"/>
        <end position="130"/>
    </location>
</feature>
<organism evidence="10 11">
    <name type="scientific">Nyssa sinensis</name>
    <dbReference type="NCBI Taxonomy" id="561372"/>
    <lineage>
        <taxon>Eukaryota</taxon>
        <taxon>Viridiplantae</taxon>
        <taxon>Streptophyta</taxon>
        <taxon>Embryophyta</taxon>
        <taxon>Tracheophyta</taxon>
        <taxon>Spermatophyta</taxon>
        <taxon>Magnoliopsida</taxon>
        <taxon>eudicotyledons</taxon>
        <taxon>Gunneridae</taxon>
        <taxon>Pentapetalae</taxon>
        <taxon>asterids</taxon>
        <taxon>Cornales</taxon>
        <taxon>Nyssaceae</taxon>
        <taxon>Nyssa</taxon>
    </lineage>
</organism>
<gene>
    <name evidence="10" type="ORF">F0562_006147</name>
</gene>
<dbReference type="OrthoDB" id="690068at2759"/>
<dbReference type="Pfam" id="PF22754">
    <property type="entry name" value="bHLH-TF_ACT-like_plant"/>
    <property type="match status" value="1"/>
</dbReference>
<protein>
    <recommendedName>
        <fullName evidence="9">BHLH domain-containing protein</fullName>
    </recommendedName>
</protein>
<evidence type="ECO:0000256" key="4">
    <source>
        <dbReference type="ARBA" id="ARBA00023125"/>
    </source>
</evidence>
<dbReference type="InterPro" id="IPR011598">
    <property type="entry name" value="bHLH_dom"/>
</dbReference>
<dbReference type="GO" id="GO:0006355">
    <property type="term" value="P:regulation of DNA-templated transcription"/>
    <property type="evidence" value="ECO:0007669"/>
    <property type="project" value="UniProtKB-ARBA"/>
</dbReference>
<keyword evidence="4" id="KW-0238">DNA-binding</keyword>
<dbReference type="AlphaFoldDB" id="A0A5J5ALA4"/>
<keyword evidence="6" id="KW-0539">Nucleus</keyword>
<dbReference type="Pfam" id="PF00010">
    <property type="entry name" value="HLH"/>
    <property type="match status" value="1"/>
</dbReference>
<evidence type="ECO:0000256" key="7">
    <source>
        <dbReference type="SAM" id="Coils"/>
    </source>
</evidence>
<evidence type="ECO:0000256" key="8">
    <source>
        <dbReference type="SAM" id="MobiDB-lite"/>
    </source>
</evidence>
<dbReference type="InterPro" id="IPR036638">
    <property type="entry name" value="HLH_DNA-bd_sf"/>
</dbReference>
<feature type="compositionally biased region" description="Polar residues" evidence="8">
    <location>
        <begin position="133"/>
        <end position="152"/>
    </location>
</feature>
<evidence type="ECO:0000256" key="1">
    <source>
        <dbReference type="ARBA" id="ARBA00004123"/>
    </source>
</evidence>
<evidence type="ECO:0000256" key="2">
    <source>
        <dbReference type="ARBA" id="ARBA00011738"/>
    </source>
</evidence>
<dbReference type="InterPro" id="IPR052610">
    <property type="entry name" value="bHLH_transcription_regulator"/>
</dbReference>
<dbReference type="EMBL" id="CM018043">
    <property type="protein sequence ID" value="KAA8531500.1"/>
    <property type="molecule type" value="Genomic_DNA"/>
</dbReference>
<evidence type="ECO:0000256" key="3">
    <source>
        <dbReference type="ARBA" id="ARBA00023015"/>
    </source>
</evidence>
<keyword evidence="3" id="KW-0805">Transcription regulation</keyword>
<dbReference type="GO" id="GO:0005634">
    <property type="term" value="C:nucleus"/>
    <property type="evidence" value="ECO:0007669"/>
    <property type="project" value="UniProtKB-SubCell"/>
</dbReference>
<dbReference type="InterPro" id="IPR054502">
    <property type="entry name" value="bHLH-TF_ACT-like_plant"/>
</dbReference>
<feature type="region of interest" description="Disordered" evidence="8">
    <location>
        <begin position="121"/>
        <end position="155"/>
    </location>
</feature>
<dbReference type="PANTHER" id="PTHR45959:SF2">
    <property type="entry name" value="BHLH TRANSCRIPTION FACTOR"/>
    <property type="match status" value="1"/>
</dbReference>
<proteinExistence type="predicted"/>
<dbReference type="SMART" id="SM00353">
    <property type="entry name" value="HLH"/>
    <property type="match status" value="1"/>
</dbReference>
<keyword evidence="11" id="KW-1185">Reference proteome</keyword>
<dbReference type="PROSITE" id="PS50888">
    <property type="entry name" value="BHLH"/>
    <property type="match status" value="1"/>
</dbReference>
<comment type="subunit">
    <text evidence="2">Homodimer.</text>
</comment>
<keyword evidence="7" id="KW-0175">Coiled coil</keyword>